<sequence>MYVTIDTPSGLHHQVQVDTGSTGLVLPVQFLWKDSQDESQGLADGVVCLGEASITYHPLGTRSTAAITTSPALPSGAPASRAIR</sequence>
<organism evidence="1 2">
    <name type="scientific">Azospirillum thermophilum</name>
    <dbReference type="NCBI Taxonomy" id="2202148"/>
    <lineage>
        <taxon>Bacteria</taxon>
        <taxon>Pseudomonadati</taxon>
        <taxon>Pseudomonadota</taxon>
        <taxon>Alphaproteobacteria</taxon>
        <taxon>Rhodospirillales</taxon>
        <taxon>Azospirillaceae</taxon>
        <taxon>Azospirillum</taxon>
    </lineage>
</organism>
<dbReference type="EMBL" id="CP029353">
    <property type="protein sequence ID" value="AWK86667.1"/>
    <property type="molecule type" value="Genomic_DNA"/>
</dbReference>
<gene>
    <name evidence="1" type="ORF">DEW08_10840</name>
</gene>
<keyword evidence="2" id="KW-1185">Reference proteome</keyword>
<evidence type="ECO:0000313" key="1">
    <source>
        <dbReference type="EMBL" id="AWK86667.1"/>
    </source>
</evidence>
<accession>A0A2S2CQT6</accession>
<name>A0A2S2CQT6_9PROT</name>
<dbReference type="Proteomes" id="UP000245629">
    <property type="component" value="Chromosome 2"/>
</dbReference>
<proteinExistence type="predicted"/>
<evidence type="ECO:0008006" key="3">
    <source>
        <dbReference type="Google" id="ProtNLM"/>
    </source>
</evidence>
<evidence type="ECO:0000313" key="2">
    <source>
        <dbReference type="Proteomes" id="UP000245629"/>
    </source>
</evidence>
<reference evidence="2" key="1">
    <citation type="submission" date="2018-05" db="EMBL/GenBank/DDBJ databases">
        <title>Azospirillum thermophila sp. nov., a novel isolated from hot spring.</title>
        <authorList>
            <person name="Zhao Z."/>
        </authorList>
    </citation>
    <scope>NUCLEOTIDE SEQUENCE [LARGE SCALE GENOMIC DNA]</scope>
    <source>
        <strain evidence="2">CFH 70021</strain>
    </source>
</reference>
<dbReference type="KEGG" id="azz:DEW08_10840"/>
<dbReference type="AlphaFoldDB" id="A0A2S2CQT6"/>
<protein>
    <recommendedName>
        <fullName evidence="3">Peptidase A2 domain-containing protein</fullName>
    </recommendedName>
</protein>